<keyword evidence="3" id="KW-1185">Reference proteome</keyword>
<evidence type="ECO:0000313" key="2">
    <source>
        <dbReference type="EMBL" id="RYO78232.1"/>
    </source>
</evidence>
<dbReference type="EMBL" id="QJNS01000398">
    <property type="protein sequence ID" value="RYO78232.1"/>
    <property type="molecule type" value="Genomic_DNA"/>
</dbReference>
<dbReference type="PANTHER" id="PTHR13379">
    <property type="entry name" value="UNCHARACTERIZED DUF1308"/>
    <property type="match status" value="1"/>
</dbReference>
<evidence type="ECO:0000313" key="3">
    <source>
        <dbReference type="Proteomes" id="UP000294003"/>
    </source>
</evidence>
<feature type="region of interest" description="Disordered" evidence="1">
    <location>
        <begin position="158"/>
        <end position="179"/>
    </location>
</feature>
<sequence>MLARANLEKVDALLGEMTALNDAYQERRKAATRFERRDMPIDLPGLNDLIASSKGLRHPLEKVVRARSGGNAGVSSVGDEQQEERDRKDMIVLSSVGNHPGAQRWDAIKRCHGLAALRRQFPLGDKRLSPPVDAVVENGAEWLKVSVITERKLVREMAEDGWHPDDSDDDSSDSDGDGEGTAVSIVRVVALLVKAARLNRCRSRPPRVHIYLPNIFDGPVSAVDRLLCKVRRAGIPKGDERPVEVTISCANSAFAKSGVPPLEMAFANLLRNTQLDRLTPTLNMELTLLISLVSDITHGDTEMKPWYGTQTVSHIKDEEQAPGARLKGLYSVIRNKHLHVPQFSSGAHRKEGAIPSEDHDLTSRFQALSIYPVPEGLRLPIRAVSKDEFDDSRENVEALIEAHALPRVALDVFDKLDRQYHRACYLYGWAKNITTVSANSLTVQQVYAVVNKSPDIGPDIFCAPLVVGLNTVRPCPEDRWNGLKDAKHARRDAREKEAKAMKEAGAWGPALGVRSK</sequence>
<gene>
    <name evidence="2" type="ORF">DL762_008808</name>
</gene>
<dbReference type="PANTHER" id="PTHR13379:SF0">
    <property type="entry name" value="UPF0415 PROTEIN C7ORF25"/>
    <property type="match status" value="1"/>
</dbReference>
<reference evidence="2 3" key="1">
    <citation type="submission" date="2018-06" db="EMBL/GenBank/DDBJ databases">
        <title>Complete Genomes of Monosporascus.</title>
        <authorList>
            <person name="Robinson A.J."/>
            <person name="Natvig D.O."/>
        </authorList>
    </citation>
    <scope>NUCLEOTIDE SEQUENCE [LARGE SCALE GENOMIC DNA]</scope>
    <source>
        <strain evidence="2 3">CBS 609.92</strain>
    </source>
</reference>
<comment type="caution">
    <text evidence="2">The sequence shown here is derived from an EMBL/GenBank/DDBJ whole genome shotgun (WGS) entry which is preliminary data.</text>
</comment>
<feature type="compositionally biased region" description="Acidic residues" evidence="1">
    <location>
        <begin position="166"/>
        <end position="178"/>
    </location>
</feature>
<organism evidence="2 3">
    <name type="scientific">Monosporascus cannonballus</name>
    <dbReference type="NCBI Taxonomy" id="155416"/>
    <lineage>
        <taxon>Eukaryota</taxon>
        <taxon>Fungi</taxon>
        <taxon>Dikarya</taxon>
        <taxon>Ascomycota</taxon>
        <taxon>Pezizomycotina</taxon>
        <taxon>Sordariomycetes</taxon>
        <taxon>Xylariomycetidae</taxon>
        <taxon>Xylariales</taxon>
        <taxon>Xylariales incertae sedis</taxon>
        <taxon>Monosporascus</taxon>
    </lineage>
</organism>
<protein>
    <recommendedName>
        <fullName evidence="4">DUF1308 domain-containing protein</fullName>
    </recommendedName>
</protein>
<feature type="region of interest" description="Disordered" evidence="1">
    <location>
        <begin position="67"/>
        <end position="87"/>
    </location>
</feature>
<dbReference type="Proteomes" id="UP000294003">
    <property type="component" value="Unassembled WGS sequence"/>
</dbReference>
<accession>A0ABY0GV60</accession>
<evidence type="ECO:0000256" key="1">
    <source>
        <dbReference type="SAM" id="MobiDB-lite"/>
    </source>
</evidence>
<proteinExistence type="predicted"/>
<evidence type="ECO:0008006" key="4">
    <source>
        <dbReference type="Google" id="ProtNLM"/>
    </source>
</evidence>
<name>A0ABY0GV60_9PEZI</name>